<reference evidence="5" key="1">
    <citation type="submission" date="2013-03" db="EMBL/GenBank/DDBJ databases">
        <authorList>
            <person name="Jeffery W."/>
            <person name="Warren W."/>
            <person name="Wilson R.K."/>
        </authorList>
    </citation>
    <scope>NUCLEOTIDE SEQUENCE</scope>
    <source>
        <strain evidence="5">female</strain>
    </source>
</reference>
<dbReference type="GeneTree" id="ENSGT00940000164021"/>
<organism evidence="4 5">
    <name type="scientific">Astyanax mexicanus</name>
    <name type="common">Blind cave fish</name>
    <name type="synonym">Astyanax fasciatus mexicanus</name>
    <dbReference type="NCBI Taxonomy" id="7994"/>
    <lineage>
        <taxon>Eukaryota</taxon>
        <taxon>Metazoa</taxon>
        <taxon>Chordata</taxon>
        <taxon>Craniata</taxon>
        <taxon>Vertebrata</taxon>
        <taxon>Euteleostomi</taxon>
        <taxon>Actinopterygii</taxon>
        <taxon>Neopterygii</taxon>
        <taxon>Teleostei</taxon>
        <taxon>Ostariophysi</taxon>
        <taxon>Characiformes</taxon>
        <taxon>Characoidei</taxon>
        <taxon>Acestrorhamphidae</taxon>
        <taxon>Acestrorhamphinae</taxon>
        <taxon>Astyanax</taxon>
    </lineage>
</organism>
<feature type="region of interest" description="Disordered" evidence="2">
    <location>
        <begin position="458"/>
        <end position="477"/>
    </location>
</feature>
<evidence type="ECO:0000256" key="2">
    <source>
        <dbReference type="SAM" id="MobiDB-lite"/>
    </source>
</evidence>
<dbReference type="PANTHER" id="PTHR16181:SF29">
    <property type="entry name" value="PROTEIN FAM83A-RELATED"/>
    <property type="match status" value="1"/>
</dbReference>
<feature type="region of interest" description="Disordered" evidence="2">
    <location>
        <begin position="483"/>
        <end position="504"/>
    </location>
</feature>
<accession>W5K857</accession>
<protein>
    <submittedName>
        <fullName evidence="4">Family with sequence similarity 83 member E</fullName>
    </submittedName>
</protein>
<reference evidence="4" key="4">
    <citation type="submission" date="2025-09" db="UniProtKB">
        <authorList>
            <consortium name="Ensembl"/>
        </authorList>
    </citation>
    <scope>IDENTIFICATION</scope>
</reference>
<dbReference type="InParanoid" id="W5K857"/>
<dbReference type="PANTHER" id="PTHR16181">
    <property type="entry name" value="PROTEIN FAM83A-RELATED"/>
    <property type="match status" value="1"/>
</dbReference>
<dbReference type="Pfam" id="PF07894">
    <property type="entry name" value="SACK1"/>
    <property type="match status" value="1"/>
</dbReference>
<proteinExistence type="inferred from homology"/>
<feature type="compositionally biased region" description="Basic and acidic residues" evidence="2">
    <location>
        <begin position="361"/>
        <end position="370"/>
    </location>
</feature>
<comment type="similarity">
    <text evidence="1">Belongs to the FAM83 family.</text>
</comment>
<dbReference type="Proteomes" id="UP000018467">
    <property type="component" value="Unassembled WGS sequence"/>
</dbReference>
<feature type="compositionally biased region" description="Basic and acidic residues" evidence="2">
    <location>
        <begin position="611"/>
        <end position="627"/>
    </location>
</feature>
<dbReference type="Gene3D" id="3.30.870.10">
    <property type="entry name" value="Endonuclease Chain A"/>
    <property type="match status" value="1"/>
</dbReference>
<dbReference type="eggNOG" id="ENOG502QSW6">
    <property type="taxonomic scope" value="Eukaryota"/>
</dbReference>
<dbReference type="AlphaFoldDB" id="W5K857"/>
<dbReference type="Ensembl" id="ENSAMXT00000003768.2">
    <property type="protein sequence ID" value="ENSAMXP00000003768.2"/>
    <property type="gene ID" value="ENSAMXG00000003691.2"/>
</dbReference>
<dbReference type="GO" id="GO:0019901">
    <property type="term" value="F:protein kinase binding"/>
    <property type="evidence" value="ECO:0007669"/>
    <property type="project" value="TreeGrafter"/>
</dbReference>
<evidence type="ECO:0000256" key="1">
    <source>
        <dbReference type="ARBA" id="ARBA00006937"/>
    </source>
</evidence>
<dbReference type="FunCoup" id="W5K857">
    <property type="interactions" value="1"/>
</dbReference>
<feature type="region of interest" description="Disordered" evidence="2">
    <location>
        <begin position="352"/>
        <end position="399"/>
    </location>
</feature>
<dbReference type="InterPro" id="IPR012461">
    <property type="entry name" value="SACK1"/>
</dbReference>
<evidence type="ECO:0000259" key="3">
    <source>
        <dbReference type="Pfam" id="PF07894"/>
    </source>
</evidence>
<dbReference type="SUPFAM" id="SSF56024">
    <property type="entry name" value="Phospholipase D/nuclease"/>
    <property type="match status" value="1"/>
</dbReference>
<feature type="compositionally biased region" description="Basic and acidic residues" evidence="2">
    <location>
        <begin position="483"/>
        <end position="492"/>
    </location>
</feature>
<reference evidence="4" key="3">
    <citation type="submission" date="2025-08" db="UniProtKB">
        <authorList>
            <consortium name="Ensembl"/>
        </authorList>
    </citation>
    <scope>IDENTIFICATION</scope>
</reference>
<dbReference type="STRING" id="7994.ENSAMXP00000003768"/>
<feature type="domain" description="Scaffolding anchor of CK1" evidence="3">
    <location>
        <begin position="17"/>
        <end position="281"/>
    </location>
</feature>
<sequence>MNNSQQQSLDETAVFSPLTESSPEFLHSEAERCALEHLLTSGPGAFYTKLSKEGLTHFLSPEEVNQVAGWAEDYRISEVLLDSGNLEDESESGTQGFSNQYFPVHSDTPAPSLELGWPEEARLEGVDQAVVYTSPPVEQMPHVREVVRRLLQEATMLIAIVTDRVTDNAVIGDLHCAASRGVPVYIILNRRSVQENSRRLRHPNIRVRTAGGKTFYSRDGQMVVGELKENFILVDLKTVVLGSYSLTWTDAHLHRQLITVLSGPGVASFDREFRILYAESLPIPDLWKSGRPVGVPNSDANTLYQPEYLEQFNQKIALMERPSSPPPPPTDCSVDWEALGVIQWNEGLPDGLGDLPGVCEEEPKSHREEFNGQPGATESKERGSEVAEQPGSTDDQVEDKLYPSVKAELRQTNDHQTQMRVRQKPEIAPYRRLSLALETEREDWDSIIRTRERRMDINRNDEPGNFPWTPRRDYPSRMDQRMGENRISEDTPTKPATAENNHKKPLILRVPQTESFSSLSDILRRINARKTGKEQQKRTAKTTISKSMLDLSAAAPDTAQNTSVHDGFPLTPALALIKKRNDEIKSGLLRAPRTFLPPSRPRSSSFGLQREPWRAPFIRDQRADEDK</sequence>
<name>W5K857_ASTMX</name>
<evidence type="ECO:0000313" key="5">
    <source>
        <dbReference type="Proteomes" id="UP000018467"/>
    </source>
</evidence>
<evidence type="ECO:0000313" key="4">
    <source>
        <dbReference type="Ensembl" id="ENSAMXP00000003768.2"/>
    </source>
</evidence>
<feature type="region of interest" description="Disordered" evidence="2">
    <location>
        <begin position="587"/>
        <end position="627"/>
    </location>
</feature>
<dbReference type="HOGENOM" id="CLU_432732_0_0_1"/>
<reference evidence="5" key="2">
    <citation type="journal article" date="2014" name="Nat. Commun.">
        <title>The cavefish genome reveals candidate genes for eye loss.</title>
        <authorList>
            <person name="McGaugh S.E."/>
            <person name="Gross J.B."/>
            <person name="Aken B."/>
            <person name="Blin M."/>
            <person name="Borowsky R."/>
            <person name="Chalopin D."/>
            <person name="Hinaux H."/>
            <person name="Jeffery W.R."/>
            <person name="Keene A."/>
            <person name="Ma L."/>
            <person name="Minx P."/>
            <person name="Murphy D."/>
            <person name="O'Quin K.E."/>
            <person name="Retaux S."/>
            <person name="Rohner N."/>
            <person name="Searle S.M."/>
            <person name="Stahl B.A."/>
            <person name="Tabin C."/>
            <person name="Volff J.N."/>
            <person name="Yoshizawa M."/>
            <person name="Warren W.C."/>
        </authorList>
    </citation>
    <scope>NUCLEOTIDE SEQUENCE [LARGE SCALE GENOMIC DNA]</scope>
    <source>
        <strain evidence="5">female</strain>
    </source>
</reference>
<dbReference type="GO" id="GO:0007165">
    <property type="term" value="P:signal transduction"/>
    <property type="evidence" value="ECO:0007669"/>
    <property type="project" value="TreeGrafter"/>
</dbReference>
<dbReference type="InterPro" id="IPR050944">
    <property type="entry name" value="FAM83"/>
</dbReference>
<keyword evidence="5" id="KW-1185">Reference proteome</keyword>
<dbReference type="Bgee" id="ENSAMXG00000003691">
    <property type="expression patterns" value="Expressed in pharyngeal gill and 4 other cell types or tissues"/>
</dbReference>